<organism evidence="1 2">
    <name type="scientific">Histidinibacterium aquaticum</name>
    <dbReference type="NCBI Taxonomy" id="2613962"/>
    <lineage>
        <taxon>Bacteria</taxon>
        <taxon>Pseudomonadati</taxon>
        <taxon>Pseudomonadota</taxon>
        <taxon>Alphaproteobacteria</taxon>
        <taxon>Rhodobacterales</taxon>
        <taxon>Paracoccaceae</taxon>
        <taxon>Histidinibacterium</taxon>
    </lineage>
</organism>
<evidence type="ECO:0008006" key="3">
    <source>
        <dbReference type="Google" id="ProtNLM"/>
    </source>
</evidence>
<comment type="caution">
    <text evidence="1">The sequence shown here is derived from an EMBL/GenBank/DDBJ whole genome shotgun (WGS) entry which is preliminary data.</text>
</comment>
<name>A0A5J5GLX8_9RHOB</name>
<dbReference type="Gene3D" id="3.40.50.300">
    <property type="entry name" value="P-loop containing nucleotide triphosphate hydrolases"/>
    <property type="match status" value="1"/>
</dbReference>
<accession>A0A5J5GLX8</accession>
<protein>
    <recommendedName>
        <fullName evidence="3">Protein ImuA</fullName>
    </recommendedName>
</protein>
<dbReference type="RefSeq" id="WP_150444899.1">
    <property type="nucleotide sequence ID" value="NZ_VYQE01000002.1"/>
</dbReference>
<dbReference type="InterPro" id="IPR027417">
    <property type="entry name" value="P-loop_NTPase"/>
</dbReference>
<reference evidence="1 2" key="1">
    <citation type="submission" date="2019-09" db="EMBL/GenBank/DDBJ databases">
        <authorList>
            <person name="Park J.-S."/>
            <person name="Choi H.-J."/>
        </authorList>
    </citation>
    <scope>NUCLEOTIDE SEQUENCE [LARGE SCALE GENOMIC DNA]</scope>
    <source>
        <strain evidence="1 2">176SS1-4</strain>
    </source>
</reference>
<evidence type="ECO:0000313" key="1">
    <source>
        <dbReference type="EMBL" id="KAA9009366.1"/>
    </source>
</evidence>
<keyword evidence="2" id="KW-1185">Reference proteome</keyword>
<dbReference type="AlphaFoldDB" id="A0A5J5GLX8"/>
<dbReference type="EMBL" id="VYQE01000002">
    <property type="protein sequence ID" value="KAA9009366.1"/>
    <property type="molecule type" value="Genomic_DNA"/>
</dbReference>
<evidence type="ECO:0000313" key="2">
    <source>
        <dbReference type="Proteomes" id="UP000326554"/>
    </source>
</evidence>
<dbReference type="Proteomes" id="UP000326554">
    <property type="component" value="Unassembled WGS sequence"/>
</dbReference>
<proteinExistence type="predicted"/>
<gene>
    <name evidence="1" type="ORF">F3S47_08970</name>
</gene>
<dbReference type="SUPFAM" id="SSF52540">
    <property type="entry name" value="P-loop containing nucleoside triphosphate hydrolases"/>
    <property type="match status" value="1"/>
</dbReference>
<sequence length="221" mass="24340">MSCDQPPLKTSADLLRDRAADRPVATLSEVFSETAADGAVTGFTLANLDPAHGPLLWIMDRITRKECGIPYLAGFPREWEVIRVDVSRPVDVLWSAEQGLGTPALGGVIAEVWGDPPVLDFTATKRLALRAEANGVPCWLLRRAAQPALSAARERWRVSSLPSGNHPWDSRAPGQPHWKVELFRSRFRAPGTWVARYDAERHHMDLDPPVAQVRTPDAAAV</sequence>